<organism evidence="1 2">
    <name type="scientific">Apiospora rasikravindrae</name>
    <dbReference type="NCBI Taxonomy" id="990691"/>
    <lineage>
        <taxon>Eukaryota</taxon>
        <taxon>Fungi</taxon>
        <taxon>Dikarya</taxon>
        <taxon>Ascomycota</taxon>
        <taxon>Pezizomycotina</taxon>
        <taxon>Sordariomycetes</taxon>
        <taxon>Xylariomycetidae</taxon>
        <taxon>Amphisphaeriales</taxon>
        <taxon>Apiosporaceae</taxon>
        <taxon>Apiospora</taxon>
    </lineage>
</organism>
<gene>
    <name evidence="1" type="ORF">PG993_010765</name>
</gene>
<accession>A0ABR1SE22</accession>
<keyword evidence="2" id="KW-1185">Reference proteome</keyword>
<name>A0ABR1SE22_9PEZI</name>
<sequence>MAHHVHQVFFVDEVLGIRRTADTELLLQWSKTEMDRADVLPWGDTGFRVHPSTGPAGEDRYVIEWDPTWVARGELGPDLLTELALWEQILEREEQRGAGSKGPIQELLIVRKYQT</sequence>
<comment type="caution">
    <text evidence="1">The sequence shown here is derived from an EMBL/GenBank/DDBJ whole genome shotgun (WGS) entry which is preliminary data.</text>
</comment>
<evidence type="ECO:0000313" key="2">
    <source>
        <dbReference type="Proteomes" id="UP001444661"/>
    </source>
</evidence>
<reference evidence="1 2" key="1">
    <citation type="submission" date="2023-01" db="EMBL/GenBank/DDBJ databases">
        <title>Analysis of 21 Apiospora genomes using comparative genomics revels a genus with tremendous synthesis potential of carbohydrate active enzymes and secondary metabolites.</title>
        <authorList>
            <person name="Sorensen T."/>
        </authorList>
    </citation>
    <scope>NUCLEOTIDE SEQUENCE [LARGE SCALE GENOMIC DNA]</scope>
    <source>
        <strain evidence="1 2">CBS 33761</strain>
    </source>
</reference>
<dbReference type="Proteomes" id="UP001444661">
    <property type="component" value="Unassembled WGS sequence"/>
</dbReference>
<protein>
    <submittedName>
        <fullName evidence="1">Uncharacterized protein</fullName>
    </submittedName>
</protein>
<proteinExistence type="predicted"/>
<evidence type="ECO:0000313" key="1">
    <source>
        <dbReference type="EMBL" id="KAK8029474.1"/>
    </source>
</evidence>
<dbReference type="EMBL" id="JAQQWK010000010">
    <property type="protein sequence ID" value="KAK8029474.1"/>
    <property type="molecule type" value="Genomic_DNA"/>
</dbReference>